<accession>A0A521G573</accession>
<keyword evidence="1" id="KW-0175">Coiled coil</keyword>
<proteinExistence type="predicted"/>
<evidence type="ECO:0000256" key="1">
    <source>
        <dbReference type="SAM" id="Coils"/>
    </source>
</evidence>
<organism evidence="2 3">
    <name type="scientific">Candidatus Electronema aureum</name>
    <dbReference type="NCBI Taxonomy" id="2005002"/>
    <lineage>
        <taxon>Bacteria</taxon>
        <taxon>Pseudomonadati</taxon>
        <taxon>Thermodesulfobacteriota</taxon>
        <taxon>Desulfobulbia</taxon>
        <taxon>Desulfobulbales</taxon>
        <taxon>Desulfobulbaceae</taxon>
        <taxon>Candidatus Electronema</taxon>
    </lineage>
</organism>
<dbReference type="Proteomes" id="UP000316238">
    <property type="component" value="Unassembled WGS sequence"/>
</dbReference>
<protein>
    <submittedName>
        <fullName evidence="2">Uncharacterized protein</fullName>
    </submittedName>
</protein>
<sequence length="112" mass="12874">MDDKELTGAFIGSLKRNNKEIREDRAAAIAEDAQLVYKRKIEDLEISIRKMQREQENMLDLSPTSAHSLILASDFNCDEYVAKDIELGIKIRQAEITLEIAKQRYNYLFGGH</sequence>
<dbReference type="EMBL" id="NQJD01000001">
    <property type="protein sequence ID" value="TAA76175.1"/>
    <property type="molecule type" value="Genomic_DNA"/>
</dbReference>
<comment type="caution">
    <text evidence="2">The sequence shown here is derived from an EMBL/GenBank/DDBJ whole genome shotgun (WGS) entry which is preliminary data.</text>
</comment>
<gene>
    <name evidence="2" type="ORF">CDV28_10173</name>
</gene>
<reference evidence="2" key="1">
    <citation type="submission" date="2017-07" db="EMBL/GenBank/DDBJ databases">
        <title>The cable genome - Insights into the physiology and evolution of filamentous bacteria capable of sulfide oxidation via long distance electron transfer.</title>
        <authorList>
            <person name="Thorup C."/>
            <person name="Bjerg J.T."/>
            <person name="Schreiber L."/>
            <person name="Nielsen L.P."/>
            <person name="Kjeldsen K.U."/>
            <person name="Boesen T."/>
            <person name="Boggild A."/>
            <person name="Meysman F."/>
            <person name="Geelhoed J."/>
            <person name="Schramm A."/>
        </authorList>
    </citation>
    <scope>NUCLEOTIDE SEQUENCE [LARGE SCALE GENOMIC DNA]</scope>
    <source>
        <strain evidence="2">GS</strain>
    </source>
</reference>
<name>A0A521G573_9BACT</name>
<feature type="coiled-coil region" evidence="1">
    <location>
        <begin position="11"/>
        <end position="61"/>
    </location>
</feature>
<evidence type="ECO:0000313" key="2">
    <source>
        <dbReference type="EMBL" id="TAA76175.1"/>
    </source>
</evidence>
<keyword evidence="3" id="KW-1185">Reference proteome</keyword>
<evidence type="ECO:0000313" key="3">
    <source>
        <dbReference type="Proteomes" id="UP000316238"/>
    </source>
</evidence>
<dbReference type="AlphaFoldDB" id="A0A521G573"/>